<evidence type="ECO:0000256" key="2">
    <source>
        <dbReference type="ARBA" id="ARBA00022692"/>
    </source>
</evidence>
<dbReference type="STRING" id="50340.PF66_05137"/>
<dbReference type="InterPro" id="IPR051533">
    <property type="entry name" value="WaaL-like"/>
</dbReference>
<evidence type="ECO:0000259" key="6">
    <source>
        <dbReference type="Pfam" id="PF04932"/>
    </source>
</evidence>
<keyword evidence="7" id="KW-0436">Ligase</keyword>
<gene>
    <name evidence="7" type="ORF">PF66_05137</name>
</gene>
<feature type="transmembrane region" description="Helical" evidence="5">
    <location>
        <begin position="88"/>
        <end position="109"/>
    </location>
</feature>
<evidence type="ECO:0000256" key="1">
    <source>
        <dbReference type="ARBA" id="ARBA00004141"/>
    </source>
</evidence>
<evidence type="ECO:0000313" key="7">
    <source>
        <dbReference type="EMBL" id="KPA88365.1"/>
    </source>
</evidence>
<sequence length="472" mass="52778">MDIARVGRNRSWLLLVLFLSGVMVLGPSLGGHTVQRLGQVIVAGTALVFLLCCRKPSSAGLIDQPAVFGGGLILLIGVISSLRAQQPLWSLLEMALITAVGLCAAAVALTRRIDDVSLDRVLMLFIVFICAFKSFDFLELALRSFFTNATGILDTDRFLSGFSNKRFYGQFQTFTLPLLTLPLLLASKRSAKLWVFILLLFWWMIAISGGTRGTWLGMGVAACLMVACGRSGRRWFSWQLPAVAMGLLLFWLMFRVLTDYLGLTVVNFAGDRLTTSLSARDVIWQQAWDMIRERPWLGFGPMHFADIHNPIAAHPHQAILQWACEWGIPSTLLVMWLVGRGLWATFRLVRERADSNDPVDLLRVCLFASLIGALTQSMVDGVIVMPYSQLWLSLVVGWLMGIHVWKGQPAKPNAFIHWSWMGISTAAVLFLVFIVIRDLPHQDARNELYQQQYGGHFQPRFWAQGVIAIKPD</sequence>
<feature type="transmembrane region" description="Helical" evidence="5">
    <location>
        <begin position="238"/>
        <end position="257"/>
    </location>
</feature>
<feature type="transmembrane region" description="Helical" evidence="5">
    <location>
        <begin position="385"/>
        <end position="405"/>
    </location>
</feature>
<accession>A0A0N0E219</accession>
<reference evidence="7 8" key="1">
    <citation type="journal article" date="2015" name="PLoS ONE">
        <title>Rice-Infecting Pseudomonas Genomes Are Highly Accessorized and Harbor Multiple Putative Virulence Mechanisms to Cause Sheath Brown Rot.</title>
        <authorList>
            <person name="Quibod I.L."/>
            <person name="Grande G."/>
            <person name="Oreiro E.G."/>
            <person name="Borja F.N."/>
            <person name="Dossa G.S."/>
            <person name="Mauleon R."/>
            <person name="Cruz C.V."/>
            <person name="Oliva R."/>
        </authorList>
    </citation>
    <scope>NUCLEOTIDE SEQUENCE [LARGE SCALE GENOMIC DNA]</scope>
    <source>
        <strain evidence="7 8">IRRI 6609</strain>
    </source>
</reference>
<feature type="domain" description="O-antigen ligase-related" evidence="6">
    <location>
        <begin position="199"/>
        <end position="334"/>
    </location>
</feature>
<proteinExistence type="predicted"/>
<dbReference type="PANTHER" id="PTHR37422:SF13">
    <property type="entry name" value="LIPOPOLYSACCHARIDE BIOSYNTHESIS PROTEIN PA4999-RELATED"/>
    <property type="match status" value="1"/>
</dbReference>
<evidence type="ECO:0000256" key="4">
    <source>
        <dbReference type="ARBA" id="ARBA00023136"/>
    </source>
</evidence>
<feature type="transmembrane region" description="Helical" evidence="5">
    <location>
        <begin position="36"/>
        <end position="53"/>
    </location>
</feature>
<dbReference type="InterPro" id="IPR007016">
    <property type="entry name" value="O-antigen_ligase-rel_domated"/>
</dbReference>
<keyword evidence="2 5" id="KW-0812">Transmembrane</keyword>
<comment type="caution">
    <text evidence="7">The sequence shown here is derived from an EMBL/GenBank/DDBJ whole genome shotgun (WGS) entry which is preliminary data.</text>
</comment>
<dbReference type="AlphaFoldDB" id="A0A0N0E219"/>
<dbReference type="GO" id="GO:0016020">
    <property type="term" value="C:membrane"/>
    <property type="evidence" value="ECO:0007669"/>
    <property type="project" value="UniProtKB-SubCell"/>
</dbReference>
<dbReference type="Pfam" id="PF04932">
    <property type="entry name" value="Wzy_C"/>
    <property type="match status" value="1"/>
</dbReference>
<evidence type="ECO:0000256" key="5">
    <source>
        <dbReference type="SAM" id="Phobius"/>
    </source>
</evidence>
<dbReference type="PATRIC" id="fig|50340.43.peg.2846"/>
<feature type="transmembrane region" description="Helical" evidence="5">
    <location>
        <begin position="417"/>
        <end position="436"/>
    </location>
</feature>
<protein>
    <submittedName>
        <fullName evidence="7">Lipid A core-O-antigen ligase-like enyme</fullName>
    </submittedName>
</protein>
<feature type="transmembrane region" description="Helical" evidence="5">
    <location>
        <begin position="65"/>
        <end position="82"/>
    </location>
</feature>
<dbReference type="GO" id="GO:0016874">
    <property type="term" value="F:ligase activity"/>
    <property type="evidence" value="ECO:0007669"/>
    <property type="project" value="UniProtKB-KW"/>
</dbReference>
<organism evidence="7 8">
    <name type="scientific">Pseudomonas asplenii</name>
    <dbReference type="NCBI Taxonomy" id="53407"/>
    <lineage>
        <taxon>Bacteria</taxon>
        <taxon>Pseudomonadati</taxon>
        <taxon>Pseudomonadota</taxon>
        <taxon>Gammaproteobacteria</taxon>
        <taxon>Pseudomonadales</taxon>
        <taxon>Pseudomonadaceae</taxon>
        <taxon>Pseudomonas</taxon>
    </lineage>
</organism>
<evidence type="ECO:0000256" key="3">
    <source>
        <dbReference type="ARBA" id="ARBA00022989"/>
    </source>
</evidence>
<keyword evidence="8" id="KW-1185">Reference proteome</keyword>
<dbReference type="Proteomes" id="UP000037931">
    <property type="component" value="Unassembled WGS sequence"/>
</dbReference>
<evidence type="ECO:0000313" key="8">
    <source>
        <dbReference type="Proteomes" id="UP000037931"/>
    </source>
</evidence>
<feature type="transmembrane region" description="Helical" evidence="5">
    <location>
        <begin position="167"/>
        <end position="186"/>
    </location>
</feature>
<feature type="transmembrane region" description="Helical" evidence="5">
    <location>
        <begin position="121"/>
        <end position="138"/>
    </location>
</feature>
<dbReference type="EMBL" id="JSYZ01000020">
    <property type="protein sequence ID" value="KPA88365.1"/>
    <property type="molecule type" value="Genomic_DNA"/>
</dbReference>
<feature type="transmembrane region" description="Helical" evidence="5">
    <location>
        <begin position="193"/>
        <end position="209"/>
    </location>
</feature>
<feature type="transmembrane region" description="Helical" evidence="5">
    <location>
        <begin position="12"/>
        <end position="30"/>
    </location>
</feature>
<dbReference type="PANTHER" id="PTHR37422">
    <property type="entry name" value="TEICHURONIC ACID BIOSYNTHESIS PROTEIN TUAE"/>
    <property type="match status" value="1"/>
</dbReference>
<name>A0A0N0E219_9PSED</name>
<keyword evidence="3 5" id="KW-1133">Transmembrane helix</keyword>
<comment type="subcellular location">
    <subcellularLocation>
        <location evidence="1">Membrane</location>
        <topology evidence="1">Multi-pass membrane protein</topology>
    </subcellularLocation>
</comment>
<keyword evidence="4 5" id="KW-0472">Membrane</keyword>